<dbReference type="Gene3D" id="1.10.287.1490">
    <property type="match status" value="1"/>
</dbReference>
<evidence type="ECO:0000256" key="7">
    <source>
        <dbReference type="SAM" id="Phobius"/>
    </source>
</evidence>
<reference evidence="9 10" key="2">
    <citation type="journal article" date="2013" name="Int. J. Syst. Evol. Microbiol.">
        <title>Methylophaga nitratireducenticrescens sp. nov. and Methylophaga frappieri sp. nov., isolated from the biofilm of the methanol-fed denitrification system treating the seawater at the Montreal Biodome.</title>
        <authorList>
            <person name="Villeneuve C."/>
            <person name="Martineau C."/>
            <person name="Mauffrey F."/>
            <person name="Villemur R."/>
        </authorList>
    </citation>
    <scope>NUCLEOTIDE SEQUENCE [LARGE SCALE GENOMIC DNA]</scope>
    <source>
        <strain evidence="9 10">JAM1</strain>
    </source>
</reference>
<evidence type="ECO:0000313" key="10">
    <source>
        <dbReference type="Proteomes" id="UP000009144"/>
    </source>
</evidence>
<dbReference type="HOGENOM" id="CLU_009912_5_0_6"/>
<dbReference type="PANTHER" id="PTHR32309">
    <property type="entry name" value="TYROSINE-PROTEIN KINASE"/>
    <property type="match status" value="1"/>
</dbReference>
<dbReference type="STRING" id="754476.Q7A_1405"/>
<feature type="transmembrane region" description="Helical" evidence="7">
    <location>
        <begin position="546"/>
        <end position="569"/>
    </location>
</feature>
<organism evidence="9 10">
    <name type="scientific">Methylophaga nitratireducenticrescens</name>
    <dbReference type="NCBI Taxonomy" id="754476"/>
    <lineage>
        <taxon>Bacteria</taxon>
        <taxon>Pseudomonadati</taxon>
        <taxon>Pseudomonadota</taxon>
        <taxon>Gammaproteobacteria</taxon>
        <taxon>Thiotrichales</taxon>
        <taxon>Piscirickettsiaceae</taxon>
        <taxon>Methylophaga</taxon>
    </lineage>
</organism>
<gene>
    <name evidence="9" type="ordered locus">Q7A_1405</name>
</gene>
<feature type="coiled-coil region" evidence="6">
    <location>
        <begin position="181"/>
        <end position="244"/>
    </location>
</feature>
<keyword evidence="4 7" id="KW-1133">Transmembrane helix</keyword>
<dbReference type="PANTHER" id="PTHR32309:SF13">
    <property type="entry name" value="FERRIC ENTEROBACTIN TRANSPORT PROTEIN FEPE"/>
    <property type="match status" value="1"/>
</dbReference>
<evidence type="ECO:0000256" key="2">
    <source>
        <dbReference type="ARBA" id="ARBA00022475"/>
    </source>
</evidence>
<feature type="transmembrane region" description="Helical" evidence="7">
    <location>
        <begin position="20"/>
        <end position="40"/>
    </location>
</feature>
<feature type="coiled-coil region" evidence="6">
    <location>
        <begin position="319"/>
        <end position="460"/>
    </location>
</feature>
<dbReference type="Proteomes" id="UP000009144">
    <property type="component" value="Chromosome"/>
</dbReference>
<accession>I1XIL6</accession>
<dbReference type="GO" id="GO:0005886">
    <property type="term" value="C:plasma membrane"/>
    <property type="evidence" value="ECO:0007669"/>
    <property type="project" value="UniProtKB-SubCell"/>
</dbReference>
<comment type="subcellular location">
    <subcellularLocation>
        <location evidence="1">Cell membrane</location>
        <topology evidence="1">Multi-pass membrane protein</topology>
    </subcellularLocation>
</comment>
<dbReference type="AlphaFoldDB" id="I1XIL6"/>
<feature type="domain" description="Polysaccharide chain length determinant N-terminal" evidence="8">
    <location>
        <begin position="8"/>
        <end position="84"/>
    </location>
</feature>
<keyword evidence="2" id="KW-1003">Cell membrane</keyword>
<evidence type="ECO:0000256" key="1">
    <source>
        <dbReference type="ARBA" id="ARBA00004651"/>
    </source>
</evidence>
<evidence type="ECO:0000259" key="8">
    <source>
        <dbReference type="Pfam" id="PF02706"/>
    </source>
</evidence>
<dbReference type="InterPro" id="IPR003856">
    <property type="entry name" value="LPS_length_determ_N"/>
</dbReference>
<keyword evidence="10" id="KW-1185">Reference proteome</keyword>
<dbReference type="Pfam" id="PF02706">
    <property type="entry name" value="Wzz"/>
    <property type="match status" value="1"/>
</dbReference>
<reference evidence="9 10" key="1">
    <citation type="journal article" date="2012" name="J. Bacteriol.">
        <title>Complete genome sequences of Methylophaga sp. strain JAM1 and Methylophaga sp. strain JAM7.</title>
        <authorList>
            <person name="Villeneuve C."/>
            <person name="Martineau C."/>
            <person name="Mauffrey F."/>
            <person name="Villemur R."/>
        </authorList>
    </citation>
    <scope>NUCLEOTIDE SEQUENCE [LARGE SCALE GENOMIC DNA]</scope>
    <source>
        <strain evidence="9 10">JAM1</strain>
    </source>
</reference>
<sequence length="586" mass="66691">MEEDVKSLRDYLDILWRRKYWIVIPAFILMIGTVVFTYSLPESFKSQGLILIESQEIPQDLIRTTVTSYADQRIEVIKQRLLTTNRIMEVVEKHNLYLEQRKSSPITAPIVELFKSNVSVDIIQANVTDPASGRAKKASIAFTVSFMDQSPRKAQQVANELVTEFLNENARARTDRAQDTTQFLKLEGDRMQKEIQQTEKEIAEFRDQYSDSLPDMLEYNLNTVQNIQEEIASIQNQIMVQSDQMTTMGLQLSMIPKQLTGPTSNAAGQPSASMVALQQLRAEYRSMQSKYSANHPDLQRVKREIDALEAEIGVAASPREEVEMQLTSARSNLQTLKQRYAAEHPDVKAAAAEIDRLEQRLSDLPEEMSDEATTANGSTNPVYIEVSAKIDATEREIGRLRERQAELREKLAEYENRVYQTNQVQRAYQDLTRDRENKLAKYQELRAKQLEAELAQTLETENKGENFTLIEPPQVSNEAEKPNRKKLIAMGFVGSVGAGIGLAILVEMLFGGVRGYTQISRIVGKPPIVVIPIIQTDQQKRRKRRIIYSLIVLGIIFGLCAIALFHFFVMNLEVLWFKVLNKLSLL</sequence>
<protein>
    <submittedName>
        <fullName evidence="9">Lipopolysaccharide biosynthesis protein</fullName>
    </submittedName>
</protein>
<evidence type="ECO:0000256" key="3">
    <source>
        <dbReference type="ARBA" id="ARBA00022692"/>
    </source>
</evidence>
<dbReference type="PATRIC" id="fig|754476.3.peg.1389"/>
<evidence type="ECO:0000256" key="6">
    <source>
        <dbReference type="SAM" id="Coils"/>
    </source>
</evidence>
<name>I1XIL6_METNJ</name>
<keyword evidence="3 7" id="KW-0812">Transmembrane</keyword>
<dbReference type="OrthoDB" id="9795292at2"/>
<feature type="transmembrane region" description="Helical" evidence="7">
    <location>
        <begin position="487"/>
        <end position="510"/>
    </location>
</feature>
<evidence type="ECO:0000256" key="4">
    <source>
        <dbReference type="ARBA" id="ARBA00022989"/>
    </source>
</evidence>
<proteinExistence type="predicted"/>
<dbReference type="EMBL" id="CP003390">
    <property type="protein sequence ID" value="AFI84235.1"/>
    <property type="molecule type" value="Genomic_DNA"/>
</dbReference>
<dbReference type="SUPFAM" id="SSF57997">
    <property type="entry name" value="Tropomyosin"/>
    <property type="match status" value="1"/>
</dbReference>
<keyword evidence="6" id="KW-0175">Coiled coil</keyword>
<dbReference type="KEGG" id="mej:Q7A_1405"/>
<dbReference type="InterPro" id="IPR050445">
    <property type="entry name" value="Bact_polysacc_biosynth/exp"/>
</dbReference>
<dbReference type="eggNOG" id="COG3206">
    <property type="taxonomic scope" value="Bacteria"/>
</dbReference>
<dbReference type="GO" id="GO:0004713">
    <property type="term" value="F:protein tyrosine kinase activity"/>
    <property type="evidence" value="ECO:0007669"/>
    <property type="project" value="TreeGrafter"/>
</dbReference>
<keyword evidence="5 7" id="KW-0472">Membrane</keyword>
<dbReference type="RefSeq" id="WP_014706608.1">
    <property type="nucleotide sequence ID" value="NC_017857.3"/>
</dbReference>
<evidence type="ECO:0000256" key="5">
    <source>
        <dbReference type="ARBA" id="ARBA00023136"/>
    </source>
</evidence>
<evidence type="ECO:0000313" key="9">
    <source>
        <dbReference type="EMBL" id="AFI84235.1"/>
    </source>
</evidence>